<keyword evidence="2" id="KW-0732">Signal</keyword>
<comment type="caution">
    <text evidence="3">The sequence shown here is derived from an EMBL/GenBank/DDBJ whole genome shotgun (WGS) entry which is preliminary data.</text>
</comment>
<feature type="signal peptide" evidence="2">
    <location>
        <begin position="1"/>
        <end position="37"/>
    </location>
</feature>
<dbReference type="PROSITE" id="PS51257">
    <property type="entry name" value="PROKAR_LIPOPROTEIN"/>
    <property type="match status" value="1"/>
</dbReference>
<feature type="region of interest" description="Disordered" evidence="1">
    <location>
        <begin position="43"/>
        <end position="81"/>
    </location>
</feature>
<evidence type="ECO:0000313" key="4">
    <source>
        <dbReference type="Proteomes" id="UP000025756"/>
    </source>
</evidence>
<name>A0ABR4RDM0_BORBO</name>
<gene>
    <name evidence="3" type="ORF">L490_2563</name>
</gene>
<reference evidence="3 4" key="1">
    <citation type="submission" date="2014-03" db="EMBL/GenBank/DDBJ databases">
        <title>Genome sequence of Bordetella bronchiseptica.</title>
        <authorList>
            <person name="Harvill E."/>
            <person name="Goodfield L.L."/>
            <person name="Ivanov Y.V."/>
            <person name="Meyer J.A."/>
            <person name="Muse S.J."/>
            <person name="Jacobs N."/>
            <person name="Bendor L."/>
            <person name="Smallridge W.E."/>
            <person name="Brinkac L.M."/>
            <person name="Sanka R."/>
            <person name="Kim M."/>
            <person name="Losada L."/>
        </authorList>
    </citation>
    <scope>NUCLEOTIDE SEQUENCE [LARGE SCALE GENOMIC DNA]</scope>
    <source>
        <strain evidence="3 4">00-P-2796</strain>
    </source>
</reference>
<dbReference type="Proteomes" id="UP000025756">
    <property type="component" value="Unassembled WGS sequence"/>
</dbReference>
<accession>A0ABR4RDM0</accession>
<evidence type="ECO:0000256" key="2">
    <source>
        <dbReference type="SAM" id="SignalP"/>
    </source>
</evidence>
<keyword evidence="3" id="KW-0449">Lipoprotein</keyword>
<organism evidence="3 4">
    <name type="scientific">Bordetella bronchiseptica 00-P-2796</name>
    <dbReference type="NCBI Taxonomy" id="1331199"/>
    <lineage>
        <taxon>Bacteria</taxon>
        <taxon>Pseudomonadati</taxon>
        <taxon>Pseudomonadota</taxon>
        <taxon>Betaproteobacteria</taxon>
        <taxon>Burkholderiales</taxon>
        <taxon>Alcaligenaceae</taxon>
        <taxon>Bordetella</taxon>
    </lineage>
</organism>
<evidence type="ECO:0000313" key="3">
    <source>
        <dbReference type="EMBL" id="KCV34377.1"/>
    </source>
</evidence>
<evidence type="ECO:0000256" key="1">
    <source>
        <dbReference type="SAM" id="MobiDB-lite"/>
    </source>
</evidence>
<keyword evidence="4" id="KW-1185">Reference proteome</keyword>
<feature type="chain" id="PRO_5047054007" evidence="2">
    <location>
        <begin position="38"/>
        <end position="81"/>
    </location>
</feature>
<feature type="compositionally biased region" description="Gly residues" evidence="1">
    <location>
        <begin position="43"/>
        <end position="72"/>
    </location>
</feature>
<proteinExistence type="predicted"/>
<dbReference type="EMBL" id="JGWH01000103">
    <property type="protein sequence ID" value="KCV34377.1"/>
    <property type="molecule type" value="Genomic_DNA"/>
</dbReference>
<sequence>MKPIFRIEHPFGSLPARAARGGLLLAGALACCAAAHAELLGVDGGGPSGGAGASGPGLAGQPGNGPAPGLGGDRTTARTRR</sequence>
<protein>
    <submittedName>
        <fullName evidence="3">Lipoprotein</fullName>
    </submittedName>
</protein>